<feature type="coiled-coil region" evidence="1">
    <location>
        <begin position="30"/>
        <end position="61"/>
    </location>
</feature>
<proteinExistence type="predicted"/>
<dbReference type="STRING" id="980251.GCA_001642875_04962"/>
<dbReference type="AlphaFoldDB" id="A0A5B9PI58"/>
<dbReference type="EMBL" id="CP042912">
    <property type="protein sequence ID" value="QEG24980.1"/>
    <property type="molecule type" value="Genomic_DNA"/>
</dbReference>
<sequence>MQRLLRRTSFVEILTSDPVKTNLEITDDQSANLRTKEKEIEAELQREIAKLREKAREELLSSLRPTQKEAVRKLFGETYEFKAKPKAKSRMIKGGGKGGWKE</sequence>
<organism evidence="2 3">
    <name type="scientific">Mariniblastus fucicola</name>
    <dbReference type="NCBI Taxonomy" id="980251"/>
    <lineage>
        <taxon>Bacteria</taxon>
        <taxon>Pseudomonadati</taxon>
        <taxon>Planctomycetota</taxon>
        <taxon>Planctomycetia</taxon>
        <taxon>Pirellulales</taxon>
        <taxon>Pirellulaceae</taxon>
        <taxon>Mariniblastus</taxon>
    </lineage>
</organism>
<dbReference type="RefSeq" id="WP_075082758.1">
    <property type="nucleotide sequence ID" value="NZ_LWSI01000007.1"/>
</dbReference>
<keyword evidence="1" id="KW-0175">Coiled coil</keyword>
<evidence type="ECO:0000256" key="1">
    <source>
        <dbReference type="SAM" id="Coils"/>
    </source>
</evidence>
<evidence type="ECO:0000313" key="2">
    <source>
        <dbReference type="EMBL" id="QEG24980.1"/>
    </source>
</evidence>
<reference evidence="2 3" key="1">
    <citation type="submission" date="2019-08" db="EMBL/GenBank/DDBJ databases">
        <title>Deep-cultivation of Planctomycetes and their phenomic and genomic characterization uncovers novel biology.</title>
        <authorList>
            <person name="Wiegand S."/>
            <person name="Jogler M."/>
            <person name="Boedeker C."/>
            <person name="Pinto D."/>
            <person name="Vollmers J."/>
            <person name="Rivas-Marin E."/>
            <person name="Kohn T."/>
            <person name="Peeters S.H."/>
            <person name="Heuer A."/>
            <person name="Rast P."/>
            <person name="Oberbeckmann S."/>
            <person name="Bunk B."/>
            <person name="Jeske O."/>
            <person name="Meyerdierks A."/>
            <person name="Storesund J.E."/>
            <person name="Kallscheuer N."/>
            <person name="Luecker S."/>
            <person name="Lage O.M."/>
            <person name="Pohl T."/>
            <person name="Merkel B.J."/>
            <person name="Hornburger P."/>
            <person name="Mueller R.-W."/>
            <person name="Bruemmer F."/>
            <person name="Labrenz M."/>
            <person name="Spormann A.M."/>
            <person name="Op den Camp H."/>
            <person name="Overmann J."/>
            <person name="Amann R."/>
            <person name="Jetten M.S.M."/>
            <person name="Mascher T."/>
            <person name="Medema M.H."/>
            <person name="Devos D.P."/>
            <person name="Kaster A.-K."/>
            <person name="Ovreas L."/>
            <person name="Rohde M."/>
            <person name="Galperin M.Y."/>
            <person name="Jogler C."/>
        </authorList>
    </citation>
    <scope>NUCLEOTIDE SEQUENCE [LARGE SCALE GENOMIC DNA]</scope>
    <source>
        <strain evidence="2 3">FC18</strain>
    </source>
</reference>
<dbReference type="Proteomes" id="UP000322214">
    <property type="component" value="Chromosome"/>
</dbReference>
<name>A0A5B9PI58_9BACT</name>
<evidence type="ECO:0000313" key="3">
    <source>
        <dbReference type="Proteomes" id="UP000322214"/>
    </source>
</evidence>
<dbReference type="KEGG" id="mff:MFFC18_49030"/>
<gene>
    <name evidence="2" type="ORF">MFFC18_49030</name>
</gene>
<protein>
    <submittedName>
        <fullName evidence="2">Uncharacterized protein</fullName>
    </submittedName>
</protein>
<accession>A0A5B9PI58</accession>
<keyword evidence="3" id="KW-1185">Reference proteome</keyword>